<evidence type="ECO:0000259" key="4">
    <source>
        <dbReference type="Pfam" id="PF03446"/>
    </source>
</evidence>
<dbReference type="Gene3D" id="1.10.1040.10">
    <property type="entry name" value="N-(1-d-carboxylethyl)-l-norvaline Dehydrogenase, domain 2"/>
    <property type="match status" value="1"/>
</dbReference>
<feature type="active site" evidence="3">
    <location>
        <position position="172"/>
    </location>
</feature>
<protein>
    <submittedName>
        <fullName evidence="6">NAD(P)-dependent oxidoreductase</fullName>
    </submittedName>
</protein>
<dbReference type="GO" id="GO:0051287">
    <property type="term" value="F:NAD binding"/>
    <property type="evidence" value="ECO:0007669"/>
    <property type="project" value="InterPro"/>
</dbReference>
<dbReference type="InterPro" id="IPR029154">
    <property type="entry name" value="HIBADH-like_NADP-bd"/>
</dbReference>
<dbReference type="InterPro" id="IPR006115">
    <property type="entry name" value="6PGDH_NADP-bd"/>
</dbReference>
<dbReference type="InterPro" id="IPR015815">
    <property type="entry name" value="HIBADH-related"/>
</dbReference>
<keyword evidence="2" id="KW-0520">NAD</keyword>
<accession>A0A9X2JHN2</accession>
<evidence type="ECO:0000256" key="2">
    <source>
        <dbReference type="ARBA" id="ARBA00023027"/>
    </source>
</evidence>
<evidence type="ECO:0000256" key="1">
    <source>
        <dbReference type="ARBA" id="ARBA00023002"/>
    </source>
</evidence>
<dbReference type="RefSeq" id="WP_252854339.1">
    <property type="nucleotide sequence ID" value="NZ_JAMXLR010000072.1"/>
</dbReference>
<evidence type="ECO:0000259" key="5">
    <source>
        <dbReference type="Pfam" id="PF14833"/>
    </source>
</evidence>
<evidence type="ECO:0000313" key="6">
    <source>
        <dbReference type="EMBL" id="MCO6046225.1"/>
    </source>
</evidence>
<proteinExistence type="predicted"/>
<dbReference type="PANTHER" id="PTHR43060:SF15">
    <property type="entry name" value="3-HYDROXYISOBUTYRATE DEHYDROGENASE-LIKE 1, MITOCHONDRIAL-RELATED"/>
    <property type="match status" value="1"/>
</dbReference>
<dbReference type="EMBL" id="JAMXLR010000072">
    <property type="protein sequence ID" value="MCO6046225.1"/>
    <property type="molecule type" value="Genomic_DNA"/>
</dbReference>
<dbReference type="PANTHER" id="PTHR43060">
    <property type="entry name" value="3-HYDROXYISOBUTYRATE DEHYDROGENASE-LIKE 1, MITOCHONDRIAL-RELATED"/>
    <property type="match status" value="1"/>
</dbReference>
<keyword evidence="1" id="KW-0560">Oxidoreductase</keyword>
<sequence length="296" mass="31744">MSHFSSHSRTIGVVGLGLLGAALCDRLLDEHWQVYCYNRTKDKSLPLVERGAMWSDNPFEQCDCVVVCLYNSAAVRECLTGLSDGFRSGQLVVDATTGGPDDAAQLGSWLAEAGVDYLESPIAASSDQTRRGRAIAFVGGSESTYRENQDLFESLAAAAHYVGEWGSAAKFKLVNNLILGLNRVALAEGLVLAERMGLDAGNTLAVLKQCNAYSGVMDTKGQKMVDGDFATQARLAQHAKDVRIILQEASKHGLVLPMSATHLQLLEQGELLGLGDLDNSAIVRVLQADAQTARSE</sequence>
<dbReference type="GO" id="GO:0050661">
    <property type="term" value="F:NADP binding"/>
    <property type="evidence" value="ECO:0007669"/>
    <property type="project" value="InterPro"/>
</dbReference>
<keyword evidence="7" id="KW-1185">Reference proteome</keyword>
<dbReference type="GO" id="GO:0016491">
    <property type="term" value="F:oxidoreductase activity"/>
    <property type="evidence" value="ECO:0007669"/>
    <property type="project" value="UniProtKB-KW"/>
</dbReference>
<gene>
    <name evidence="6" type="ORF">NG895_20195</name>
</gene>
<dbReference type="Gene3D" id="3.40.50.720">
    <property type="entry name" value="NAD(P)-binding Rossmann-like Domain"/>
    <property type="match status" value="1"/>
</dbReference>
<evidence type="ECO:0000313" key="7">
    <source>
        <dbReference type="Proteomes" id="UP001155241"/>
    </source>
</evidence>
<dbReference type="SUPFAM" id="SSF48179">
    <property type="entry name" value="6-phosphogluconate dehydrogenase C-terminal domain-like"/>
    <property type="match status" value="1"/>
</dbReference>
<feature type="domain" description="6-phosphogluconate dehydrogenase NADP-binding" evidence="4">
    <location>
        <begin position="10"/>
        <end position="163"/>
    </location>
</feature>
<dbReference type="PIRSF" id="PIRSF000103">
    <property type="entry name" value="HIBADH"/>
    <property type="match status" value="1"/>
</dbReference>
<dbReference type="InterPro" id="IPR036291">
    <property type="entry name" value="NAD(P)-bd_dom_sf"/>
</dbReference>
<reference evidence="6" key="1">
    <citation type="submission" date="2022-06" db="EMBL/GenBank/DDBJ databases">
        <title>Aeoliella straminimaris, a novel planctomycete from sediments.</title>
        <authorList>
            <person name="Vitorino I.R."/>
            <person name="Lage O.M."/>
        </authorList>
    </citation>
    <scope>NUCLEOTIDE SEQUENCE</scope>
    <source>
        <strain evidence="6">ICT_H6.2</strain>
    </source>
</reference>
<dbReference type="InterPro" id="IPR008927">
    <property type="entry name" value="6-PGluconate_DH-like_C_sf"/>
</dbReference>
<dbReference type="AlphaFoldDB" id="A0A9X2JHN2"/>
<feature type="domain" description="3-hydroxyisobutyrate dehydrogenase-like NAD-binding" evidence="5">
    <location>
        <begin position="166"/>
        <end position="286"/>
    </location>
</feature>
<evidence type="ECO:0000256" key="3">
    <source>
        <dbReference type="PIRSR" id="PIRSR000103-1"/>
    </source>
</evidence>
<name>A0A9X2JHN2_9BACT</name>
<dbReference type="Pfam" id="PF03446">
    <property type="entry name" value="NAD_binding_2"/>
    <property type="match status" value="1"/>
</dbReference>
<organism evidence="6 7">
    <name type="scientific">Aeoliella straminimaris</name>
    <dbReference type="NCBI Taxonomy" id="2954799"/>
    <lineage>
        <taxon>Bacteria</taxon>
        <taxon>Pseudomonadati</taxon>
        <taxon>Planctomycetota</taxon>
        <taxon>Planctomycetia</taxon>
        <taxon>Pirellulales</taxon>
        <taxon>Lacipirellulaceae</taxon>
        <taxon>Aeoliella</taxon>
    </lineage>
</organism>
<dbReference type="Proteomes" id="UP001155241">
    <property type="component" value="Unassembled WGS sequence"/>
</dbReference>
<dbReference type="Pfam" id="PF14833">
    <property type="entry name" value="NAD_binding_11"/>
    <property type="match status" value="1"/>
</dbReference>
<dbReference type="SUPFAM" id="SSF51735">
    <property type="entry name" value="NAD(P)-binding Rossmann-fold domains"/>
    <property type="match status" value="1"/>
</dbReference>
<dbReference type="InterPro" id="IPR013328">
    <property type="entry name" value="6PGD_dom2"/>
</dbReference>
<comment type="caution">
    <text evidence="6">The sequence shown here is derived from an EMBL/GenBank/DDBJ whole genome shotgun (WGS) entry which is preliminary data.</text>
</comment>